<dbReference type="InParanoid" id="E5AEK3"/>
<protein>
    <submittedName>
        <fullName evidence="1">Predicted protein</fullName>
    </submittedName>
</protein>
<sequence>MEVLLPIVSLSRDIGVEISKLAQLVLEPIILGDLFIERIPVCLFDLLDLLGQLLHLCSFTSSESALRFAILCLPFRGRLIGGGLAPWLWSRWNGVELASRPPATYRGATFILRR</sequence>
<proteinExistence type="predicted"/>
<reference evidence="2" key="1">
    <citation type="journal article" date="2011" name="Nat. Commun.">
        <title>Effector diversification within compartments of the Leptosphaeria maculans genome affected by Repeat-Induced Point mutations.</title>
        <authorList>
            <person name="Rouxel T."/>
            <person name="Grandaubert J."/>
            <person name="Hane J.K."/>
            <person name="Hoede C."/>
            <person name="van de Wouw A.P."/>
            <person name="Couloux A."/>
            <person name="Dominguez V."/>
            <person name="Anthouard V."/>
            <person name="Bally P."/>
            <person name="Bourras S."/>
            <person name="Cozijnsen A.J."/>
            <person name="Ciuffetti L.M."/>
            <person name="Degrave A."/>
            <person name="Dilmaghani A."/>
            <person name="Duret L."/>
            <person name="Fudal I."/>
            <person name="Goodwin S.B."/>
            <person name="Gout L."/>
            <person name="Glaser N."/>
            <person name="Linglin J."/>
            <person name="Kema G.H.J."/>
            <person name="Lapalu N."/>
            <person name="Lawrence C.B."/>
            <person name="May K."/>
            <person name="Meyer M."/>
            <person name="Ollivier B."/>
            <person name="Poulain J."/>
            <person name="Schoch C.L."/>
            <person name="Simon A."/>
            <person name="Spatafora J.W."/>
            <person name="Stachowiak A."/>
            <person name="Turgeon B.G."/>
            <person name="Tyler B.M."/>
            <person name="Vincent D."/>
            <person name="Weissenbach J."/>
            <person name="Amselem J."/>
            <person name="Quesneville H."/>
            <person name="Oliver R.P."/>
            <person name="Wincker P."/>
            <person name="Balesdent M.-H."/>
            <person name="Howlett B.J."/>
        </authorList>
    </citation>
    <scope>NUCLEOTIDE SEQUENCE [LARGE SCALE GENOMIC DNA]</scope>
    <source>
        <strain evidence="2">JN3 / isolate v23.1.3 / race Av1-4-5-6-7-8</strain>
    </source>
</reference>
<dbReference type="EMBL" id="FP929139">
    <property type="protein sequence ID" value="CBY01642.1"/>
    <property type="molecule type" value="Genomic_DNA"/>
</dbReference>
<keyword evidence="2" id="KW-1185">Reference proteome</keyword>
<dbReference type="HOGENOM" id="CLU_2121539_0_0_1"/>
<accession>E5AEK3</accession>
<dbReference type="VEuPathDB" id="FungiDB:LEMA_P004290.1"/>
<name>E5AEK3_LEPMJ</name>
<evidence type="ECO:0000313" key="1">
    <source>
        <dbReference type="EMBL" id="CBY01642.1"/>
    </source>
</evidence>
<dbReference type="Proteomes" id="UP000002668">
    <property type="component" value="Genome"/>
</dbReference>
<evidence type="ECO:0000313" key="2">
    <source>
        <dbReference type="Proteomes" id="UP000002668"/>
    </source>
</evidence>
<organism evidence="1 2">
    <name type="scientific">Leptosphaeria maculans (strain JN3 / isolate v23.1.3 / race Av1-4-5-6-7-8)</name>
    <name type="common">Blackleg fungus</name>
    <name type="synonym">Phoma lingam</name>
    <dbReference type="NCBI Taxonomy" id="985895"/>
    <lineage>
        <taxon>Eukaryota</taxon>
        <taxon>Fungi</taxon>
        <taxon>Dikarya</taxon>
        <taxon>Ascomycota</taxon>
        <taxon>Pezizomycotina</taxon>
        <taxon>Dothideomycetes</taxon>
        <taxon>Pleosporomycetidae</taxon>
        <taxon>Pleosporales</taxon>
        <taxon>Pleosporineae</taxon>
        <taxon>Leptosphaeriaceae</taxon>
        <taxon>Plenodomus</taxon>
        <taxon>Plenodomus lingam/Leptosphaeria maculans species complex</taxon>
    </lineage>
</organism>
<gene>
    <name evidence="1" type="ORF">LEMA_P004290.1</name>
</gene>
<dbReference type="AlphaFoldDB" id="E5AEK3"/>